<dbReference type="RefSeq" id="XP_017770975.1">
    <property type="nucleotide sequence ID" value="XM_017915486.1"/>
</dbReference>
<keyword evidence="2" id="KW-1185">Reference proteome</keyword>
<proteinExistence type="predicted"/>
<evidence type="ECO:0000256" key="1">
    <source>
        <dbReference type="SAM" id="Phobius"/>
    </source>
</evidence>
<dbReference type="Proteomes" id="UP000695000">
    <property type="component" value="Unplaced"/>
</dbReference>
<accession>A0ABM1M8S5</accession>
<keyword evidence="1" id="KW-0472">Membrane</keyword>
<gene>
    <name evidence="3" type="primary">LOC108558543</name>
</gene>
<protein>
    <submittedName>
        <fullName evidence="3">Uncharacterized protein LOC108558543</fullName>
    </submittedName>
</protein>
<evidence type="ECO:0000313" key="3">
    <source>
        <dbReference type="RefSeq" id="XP_017770975.1"/>
    </source>
</evidence>
<feature type="transmembrane region" description="Helical" evidence="1">
    <location>
        <begin position="186"/>
        <end position="205"/>
    </location>
</feature>
<keyword evidence="1" id="KW-1133">Transmembrane helix</keyword>
<reference evidence="3" key="1">
    <citation type="submission" date="2025-08" db="UniProtKB">
        <authorList>
            <consortium name="RefSeq"/>
        </authorList>
    </citation>
    <scope>IDENTIFICATION</scope>
    <source>
        <tissue evidence="3">Whole Larva</tissue>
    </source>
</reference>
<keyword evidence="1" id="KW-0812">Transmembrane</keyword>
<evidence type="ECO:0000313" key="2">
    <source>
        <dbReference type="Proteomes" id="UP000695000"/>
    </source>
</evidence>
<organism evidence="2 3">
    <name type="scientific">Nicrophorus vespilloides</name>
    <name type="common">Boreal carrion beetle</name>
    <dbReference type="NCBI Taxonomy" id="110193"/>
    <lineage>
        <taxon>Eukaryota</taxon>
        <taxon>Metazoa</taxon>
        <taxon>Ecdysozoa</taxon>
        <taxon>Arthropoda</taxon>
        <taxon>Hexapoda</taxon>
        <taxon>Insecta</taxon>
        <taxon>Pterygota</taxon>
        <taxon>Neoptera</taxon>
        <taxon>Endopterygota</taxon>
        <taxon>Coleoptera</taxon>
        <taxon>Polyphaga</taxon>
        <taxon>Staphyliniformia</taxon>
        <taxon>Silphidae</taxon>
        <taxon>Nicrophorinae</taxon>
        <taxon>Nicrophorus</taxon>
    </lineage>
</organism>
<name>A0ABM1M8S5_NICVS</name>
<dbReference type="GeneID" id="108558543"/>
<sequence>MTLNHSKTWPVSTLAVVQLRVDPNGRTYSTQLEPENNPMLEPQQNHEIQDESVLPLCHRNVEMFTRSQRCKQSAIRTDTISTVLDHDLEDLDAEPTDRLHVVALGRIDEVSNGEQETRRPSIKVDNWDLIYTERDSRNRKKLCPACTELARKPMKPATSDLLLPPDLPLDARKATTLRRHYYPEGGWGWIIIACTILVHILNVGLQMSCSQLITPAADKFKTSPVHIAGKRKSP</sequence>